<gene>
    <name evidence="2" type="ORF">LCGC14_1558030</name>
</gene>
<sequence>MAKRKSNTKRFSQPITIENDPKKMKRIKTNLDKLIREKS</sequence>
<accession>A0A0F9J9D9</accession>
<comment type="caution">
    <text evidence="2">The sequence shown here is derived from an EMBL/GenBank/DDBJ whole genome shotgun (WGS) entry which is preliminary data.</text>
</comment>
<dbReference type="AlphaFoldDB" id="A0A0F9J9D9"/>
<feature type="compositionally biased region" description="Basic and acidic residues" evidence="1">
    <location>
        <begin position="29"/>
        <end position="39"/>
    </location>
</feature>
<reference evidence="2" key="1">
    <citation type="journal article" date="2015" name="Nature">
        <title>Complex archaea that bridge the gap between prokaryotes and eukaryotes.</title>
        <authorList>
            <person name="Spang A."/>
            <person name="Saw J.H."/>
            <person name="Jorgensen S.L."/>
            <person name="Zaremba-Niedzwiedzka K."/>
            <person name="Martijn J."/>
            <person name="Lind A.E."/>
            <person name="van Eijk R."/>
            <person name="Schleper C."/>
            <person name="Guy L."/>
            <person name="Ettema T.J."/>
        </authorList>
    </citation>
    <scope>NUCLEOTIDE SEQUENCE</scope>
</reference>
<name>A0A0F9J9D9_9ZZZZ</name>
<evidence type="ECO:0000256" key="1">
    <source>
        <dbReference type="SAM" id="MobiDB-lite"/>
    </source>
</evidence>
<feature type="region of interest" description="Disordered" evidence="1">
    <location>
        <begin position="1"/>
        <end position="39"/>
    </location>
</feature>
<dbReference type="EMBL" id="LAZR01012001">
    <property type="protein sequence ID" value="KKM48096.1"/>
    <property type="molecule type" value="Genomic_DNA"/>
</dbReference>
<proteinExistence type="predicted"/>
<evidence type="ECO:0000313" key="2">
    <source>
        <dbReference type="EMBL" id="KKM48096.1"/>
    </source>
</evidence>
<protein>
    <submittedName>
        <fullName evidence="2">Uncharacterized protein</fullName>
    </submittedName>
</protein>
<organism evidence="2">
    <name type="scientific">marine sediment metagenome</name>
    <dbReference type="NCBI Taxonomy" id="412755"/>
    <lineage>
        <taxon>unclassified sequences</taxon>
        <taxon>metagenomes</taxon>
        <taxon>ecological metagenomes</taxon>
    </lineage>
</organism>